<keyword evidence="3" id="KW-0808">Transferase</keyword>
<evidence type="ECO:0000256" key="8">
    <source>
        <dbReference type="SAM" id="MobiDB-lite"/>
    </source>
</evidence>
<dbReference type="InterPro" id="IPR018584">
    <property type="entry name" value="GT87"/>
</dbReference>
<evidence type="ECO:0000256" key="6">
    <source>
        <dbReference type="ARBA" id="ARBA00023136"/>
    </source>
</evidence>
<feature type="transmembrane region" description="Helical" evidence="9">
    <location>
        <begin position="116"/>
        <end position="134"/>
    </location>
</feature>
<reference evidence="10 11" key="1">
    <citation type="submission" date="2020-07" db="EMBL/GenBank/DDBJ databases">
        <title>Sequencing the genomes of 1000 actinobacteria strains.</title>
        <authorList>
            <person name="Klenk H.-P."/>
        </authorList>
    </citation>
    <scope>NUCLEOTIDE SEQUENCE [LARGE SCALE GENOMIC DNA]</scope>
    <source>
        <strain evidence="10 11">DSM 21349</strain>
    </source>
</reference>
<dbReference type="GO" id="GO:0016758">
    <property type="term" value="F:hexosyltransferase activity"/>
    <property type="evidence" value="ECO:0007669"/>
    <property type="project" value="InterPro"/>
</dbReference>
<feature type="transmembrane region" description="Helical" evidence="9">
    <location>
        <begin position="40"/>
        <end position="60"/>
    </location>
</feature>
<dbReference type="InterPro" id="IPR016570">
    <property type="entry name" value="UCP010361"/>
</dbReference>
<evidence type="ECO:0000256" key="7">
    <source>
        <dbReference type="ARBA" id="ARBA00024033"/>
    </source>
</evidence>
<keyword evidence="11" id="KW-1185">Reference proteome</keyword>
<comment type="subcellular location">
    <subcellularLocation>
        <location evidence="1">Cell membrane</location>
        <topology evidence="1">Multi-pass membrane protein</topology>
    </subcellularLocation>
</comment>
<evidence type="ECO:0000256" key="9">
    <source>
        <dbReference type="SAM" id="Phobius"/>
    </source>
</evidence>
<feature type="compositionally biased region" description="Basic and acidic residues" evidence="8">
    <location>
        <begin position="1"/>
        <end position="18"/>
    </location>
</feature>
<dbReference type="Proteomes" id="UP000580910">
    <property type="component" value="Unassembled WGS sequence"/>
</dbReference>
<name>A0A7W3J3K9_9ACTN</name>
<evidence type="ECO:0000313" key="11">
    <source>
        <dbReference type="Proteomes" id="UP000580910"/>
    </source>
</evidence>
<evidence type="ECO:0000256" key="5">
    <source>
        <dbReference type="ARBA" id="ARBA00022989"/>
    </source>
</evidence>
<evidence type="ECO:0000256" key="2">
    <source>
        <dbReference type="ARBA" id="ARBA00022475"/>
    </source>
</evidence>
<feature type="transmembrane region" description="Helical" evidence="9">
    <location>
        <begin position="161"/>
        <end position="183"/>
    </location>
</feature>
<comment type="similarity">
    <text evidence="7">Belongs to the glycosyltransferase 87 family.</text>
</comment>
<feature type="transmembrane region" description="Helical" evidence="9">
    <location>
        <begin position="267"/>
        <end position="288"/>
    </location>
</feature>
<evidence type="ECO:0000313" key="10">
    <source>
        <dbReference type="EMBL" id="MBA8805681.1"/>
    </source>
</evidence>
<feature type="transmembrane region" description="Helical" evidence="9">
    <location>
        <begin position="364"/>
        <end position="389"/>
    </location>
</feature>
<feature type="transmembrane region" description="Helical" evidence="9">
    <location>
        <begin position="433"/>
        <end position="453"/>
    </location>
</feature>
<gene>
    <name evidence="10" type="ORF">FB382_004026</name>
</gene>
<accession>A0A7W3J3K9</accession>
<feature type="compositionally biased region" description="Polar residues" evidence="8">
    <location>
        <begin position="482"/>
        <end position="495"/>
    </location>
</feature>
<keyword evidence="5 9" id="KW-1133">Transmembrane helix</keyword>
<dbReference type="AlphaFoldDB" id="A0A7W3J3K9"/>
<feature type="transmembrane region" description="Helical" evidence="9">
    <location>
        <begin position="409"/>
        <end position="426"/>
    </location>
</feature>
<dbReference type="Pfam" id="PF09594">
    <property type="entry name" value="GT87"/>
    <property type="match status" value="1"/>
</dbReference>
<keyword evidence="6 9" id="KW-0472">Membrane</keyword>
<dbReference type="PIRSF" id="PIRSF010361">
    <property type="entry name" value="UCP010361"/>
    <property type="match status" value="1"/>
</dbReference>
<feature type="transmembrane region" description="Helical" evidence="9">
    <location>
        <begin position="335"/>
        <end position="352"/>
    </location>
</feature>
<keyword evidence="4 9" id="KW-0812">Transmembrane</keyword>
<keyword evidence="2" id="KW-1003">Cell membrane</keyword>
<evidence type="ECO:0000256" key="4">
    <source>
        <dbReference type="ARBA" id="ARBA00022692"/>
    </source>
</evidence>
<evidence type="ECO:0000256" key="1">
    <source>
        <dbReference type="ARBA" id="ARBA00004651"/>
    </source>
</evidence>
<sequence>MTTDGDRDDRVHPTREDPVATALSEGIGGPMGVHGRGHRWWTPVRVVLLLTALCFALGMVQKGSCYAQTWQNGTSRYSHMCYSDMPYLYTGRGFAELNWPYTGDPQVRARYEVMEYPVGISYFAYAAAWVTHWGSGSPDVTERFGHSVDYLFSEAPVRNEVRLFVVVSALGLAAATLLAAWFLASLDRLRPWDALLFALSPALALNALVNWDLLAVAATAGALWAWARGKPGLTGVLIGLGTATKLYPLFLLGGLLVICLRDRRADPFVRALSAAIVSWVLVNAPAYLTGAAEWKVFWHFNSDRGADLGSIWLVLQQIKDTPASPFAFQAHTINTWSWLVFGTWCIGVFLVGMRAPLTPRLAQLGYLVVAGFLLVNKVYSPQYVLWLLPLAVLARPRWRDQLVWQSTEVFYFACVWWYLGGFLAPAAGGDAGFYWIAILLRMAGELFLVAMVVRDVLHPEHDPARHARLPDGPDEPAESVAPGQSTTTRSNAVAV</sequence>
<proteinExistence type="inferred from homology"/>
<feature type="region of interest" description="Disordered" evidence="8">
    <location>
        <begin position="464"/>
        <end position="495"/>
    </location>
</feature>
<feature type="transmembrane region" description="Helical" evidence="9">
    <location>
        <begin position="233"/>
        <end position="260"/>
    </location>
</feature>
<evidence type="ECO:0000256" key="3">
    <source>
        <dbReference type="ARBA" id="ARBA00022679"/>
    </source>
</evidence>
<feature type="transmembrane region" description="Helical" evidence="9">
    <location>
        <begin position="195"/>
        <end position="227"/>
    </location>
</feature>
<dbReference type="EMBL" id="JACGXA010000003">
    <property type="protein sequence ID" value="MBA8805681.1"/>
    <property type="molecule type" value="Genomic_DNA"/>
</dbReference>
<feature type="region of interest" description="Disordered" evidence="8">
    <location>
        <begin position="1"/>
        <end position="23"/>
    </location>
</feature>
<comment type="caution">
    <text evidence="10">The sequence shown here is derived from an EMBL/GenBank/DDBJ whole genome shotgun (WGS) entry which is preliminary data.</text>
</comment>
<protein>
    <submittedName>
        <fullName evidence="10">Putative membrane protein</fullName>
    </submittedName>
</protein>
<organism evidence="10 11">
    <name type="scientific">Nocardioides ginsengisegetis</name>
    <dbReference type="NCBI Taxonomy" id="661491"/>
    <lineage>
        <taxon>Bacteria</taxon>
        <taxon>Bacillati</taxon>
        <taxon>Actinomycetota</taxon>
        <taxon>Actinomycetes</taxon>
        <taxon>Propionibacteriales</taxon>
        <taxon>Nocardioidaceae</taxon>
        <taxon>Nocardioides</taxon>
    </lineage>
</organism>
<dbReference type="RefSeq" id="WP_343055694.1">
    <property type="nucleotide sequence ID" value="NZ_JACGXA010000003.1"/>
</dbReference>
<dbReference type="GO" id="GO:0005886">
    <property type="term" value="C:plasma membrane"/>
    <property type="evidence" value="ECO:0007669"/>
    <property type="project" value="UniProtKB-SubCell"/>
</dbReference>